<dbReference type="Proteomes" id="UP001219584">
    <property type="component" value="Chromosome"/>
</dbReference>
<dbReference type="NCBIfam" id="TIGR02506">
    <property type="entry name" value="NrdE_NrdA"/>
    <property type="match status" value="1"/>
</dbReference>
<keyword evidence="6 10" id="KW-0560">Oxidoreductase</keyword>
<evidence type="ECO:0000256" key="2">
    <source>
        <dbReference type="ARBA" id="ARBA00012274"/>
    </source>
</evidence>
<comment type="catalytic activity">
    <reaction evidence="8 10">
        <text>a 2'-deoxyribonucleoside 5'-diphosphate + [thioredoxin]-disulfide + H2O = a ribonucleoside 5'-diphosphate + [thioredoxin]-dithiol</text>
        <dbReference type="Rhea" id="RHEA:23252"/>
        <dbReference type="Rhea" id="RHEA-COMP:10698"/>
        <dbReference type="Rhea" id="RHEA-COMP:10700"/>
        <dbReference type="ChEBI" id="CHEBI:15377"/>
        <dbReference type="ChEBI" id="CHEBI:29950"/>
        <dbReference type="ChEBI" id="CHEBI:50058"/>
        <dbReference type="ChEBI" id="CHEBI:57930"/>
        <dbReference type="ChEBI" id="CHEBI:73316"/>
        <dbReference type="EC" id="1.17.4.1"/>
    </reaction>
</comment>
<reference evidence="13 14" key="1">
    <citation type="submission" date="2023-04" db="EMBL/GenBank/DDBJ databases">
        <title>Nanopore sequencing of Janthinobacterium from water.</title>
        <authorList>
            <person name="Ciuchcinski K."/>
            <person name="Rokowska A."/>
            <person name="Dziewit L."/>
        </authorList>
    </citation>
    <scope>NUCLEOTIDE SEQUENCE [LARGE SCALE GENOMIC DNA]</scope>
    <source>
        <strain evidence="13 14">DEMB2</strain>
    </source>
</reference>
<dbReference type="InterPro" id="IPR013346">
    <property type="entry name" value="NrdE_NrdA_C"/>
</dbReference>
<dbReference type="RefSeq" id="WP_278317014.1">
    <property type="nucleotide sequence ID" value="NZ_CP121464.1"/>
</dbReference>
<keyword evidence="4 9" id="KW-0547">Nucleotide-binding</keyword>
<feature type="domain" description="ATP-cone" evidence="12">
    <location>
        <begin position="34"/>
        <end position="134"/>
    </location>
</feature>
<dbReference type="EC" id="1.17.4.1" evidence="2 10"/>
<evidence type="ECO:0000313" key="13">
    <source>
        <dbReference type="EMBL" id="WFR79147.1"/>
    </source>
</evidence>
<dbReference type="PANTHER" id="PTHR11573:SF6">
    <property type="entry name" value="RIBONUCLEOSIDE-DIPHOSPHATE REDUCTASE LARGE SUBUNIT"/>
    <property type="match status" value="1"/>
</dbReference>
<keyword evidence="5 9" id="KW-0067">ATP-binding</keyword>
<evidence type="ECO:0000313" key="14">
    <source>
        <dbReference type="Proteomes" id="UP001219584"/>
    </source>
</evidence>
<dbReference type="Gene3D" id="3.20.70.20">
    <property type="match status" value="1"/>
</dbReference>
<evidence type="ECO:0000256" key="3">
    <source>
        <dbReference type="ARBA" id="ARBA00022533"/>
    </source>
</evidence>
<evidence type="ECO:0000256" key="6">
    <source>
        <dbReference type="ARBA" id="ARBA00023002"/>
    </source>
</evidence>
<dbReference type="InterPro" id="IPR005144">
    <property type="entry name" value="ATP-cone_dom"/>
</dbReference>
<sequence>MQSPQDISIHPTPVSPAPGAANSVASTGAALGDYRIIRRNGAVVAFEPSKIAIAMTKAFLAVNGGQGAASARIRELVEQLTDGVVAALVRRHPGGGTFHIEDVQDQVELSLMRSGEHDVARAYVLYRAKHMEERRLQKEALGASAQVTAPQLNVTDNGVRRLLDMQEVRDLINAACAGLEKHVDADAILAETVKNLYDGVPVEELHKSAILAARALMEKDPAYSQVTARILLHTVRKEVFGKEVPQAAAAAEYLTYFPQYIAKGIAAELLNPVLASFDLERLAKAIVADRDLQFGYIGLQTLYDRYFLHIQDVRIEMPQAFYMRVAMGLALNEADREARAIEFYSLLSSFDFMSSTPTLFNSGTLRSQLSSCYLSTVSDDLEGIYDAIKDNALLAKFAGGLGNDWTPVRALGAHIKGTNGKSQGVVPFLKVVNDTAVAVNQGGKRKGAVCAYLETWHMDIEEFLDLRKNTGDDRRRTHDMNTANWIPDMFMKRVMEKGDWTLFSPSDTPDLHDKVGKAFEQAYLGYEAKAAAGEIRVFKKIAALDLWRKMLSMLFETGHPWITFKDPCNIRSPQSHVGVVHSSNLCTEITLNTGPDEIAVCNLGSVNMPAHMKEGKLDHVKLAKTVRTAMRMLDNVIDINYYAVEKARNSNMRHRPVGMGVMGFQDCLHMMRIPFASDAAVSFADTSMEAVCYYAYLASTELAEERGRYESYAGSLWDRGILPQDSVKLLAEERGGYLEVDSSSAMDWTPVRERIAKFGMRNSNCVAIAPTATISNIIGVSACIEPTFQNLYVKSNLSGEFTEINGYLVRDLKARDLWDEVMISDLKYFDGSLVKIDRIPQDLRDIYATAFEVSPSWLVEAASRRQKWIDQAQSLNIYMAGASGKKLDETYKLAWLRGLKTTYYLRTIAATHMEKSTSKTGALNAVAVDGGMSASAQSAQTSAQAAVVAAAAVAVAVAPVTAAAADDADGEACYLRPGDDGFEECEACQ</sequence>
<dbReference type="SUPFAM" id="SSF48168">
    <property type="entry name" value="R1 subunit of ribonucleotide reductase, N-terminal domain"/>
    <property type="match status" value="1"/>
</dbReference>
<dbReference type="EMBL" id="CP121464">
    <property type="protein sequence ID" value="WFR79147.1"/>
    <property type="molecule type" value="Genomic_DNA"/>
</dbReference>
<accession>A0ABY8I5D6</accession>
<protein>
    <recommendedName>
        <fullName evidence="2 10">Ribonucleoside-diphosphate reductase</fullName>
        <ecNumber evidence="2 10">1.17.4.1</ecNumber>
    </recommendedName>
</protein>
<evidence type="ECO:0000256" key="1">
    <source>
        <dbReference type="ARBA" id="ARBA00010406"/>
    </source>
</evidence>
<gene>
    <name evidence="13" type="ORF">P9875_26225</name>
</gene>
<dbReference type="CDD" id="cd01679">
    <property type="entry name" value="RNR_I"/>
    <property type="match status" value="1"/>
</dbReference>
<evidence type="ECO:0000256" key="10">
    <source>
        <dbReference type="RuleBase" id="RU003410"/>
    </source>
</evidence>
<evidence type="ECO:0000256" key="7">
    <source>
        <dbReference type="ARBA" id="ARBA00023116"/>
    </source>
</evidence>
<organism evidence="13 14">
    <name type="scientific">Janthinobacterium rivuli</name>
    <dbReference type="NCBI Taxonomy" id="2751478"/>
    <lineage>
        <taxon>Bacteria</taxon>
        <taxon>Pseudomonadati</taxon>
        <taxon>Pseudomonadota</taxon>
        <taxon>Betaproteobacteria</taxon>
        <taxon>Burkholderiales</taxon>
        <taxon>Oxalobacteraceae</taxon>
        <taxon>Janthinobacterium</taxon>
    </lineage>
</organism>
<proteinExistence type="inferred from homology"/>
<feature type="domain" description="ATP-cone" evidence="12">
    <location>
        <begin position="152"/>
        <end position="241"/>
    </location>
</feature>
<dbReference type="PROSITE" id="PS51161">
    <property type="entry name" value="ATP_CONE"/>
    <property type="match status" value="2"/>
</dbReference>
<dbReference type="Pfam" id="PF00317">
    <property type="entry name" value="Ribonuc_red_lgN"/>
    <property type="match status" value="1"/>
</dbReference>
<dbReference type="InterPro" id="IPR013509">
    <property type="entry name" value="RNR_lsu_N"/>
</dbReference>
<evidence type="ECO:0000259" key="12">
    <source>
        <dbReference type="PROSITE" id="PS51161"/>
    </source>
</evidence>
<dbReference type="PRINTS" id="PR01183">
    <property type="entry name" value="RIBORDTASEM1"/>
</dbReference>
<dbReference type="NCBIfam" id="NF005544">
    <property type="entry name" value="PRK07207.1"/>
    <property type="match status" value="1"/>
</dbReference>
<dbReference type="InterPro" id="IPR008926">
    <property type="entry name" value="RNR_R1-su_N"/>
</dbReference>
<comment type="function">
    <text evidence="10">Provides the precursors necessary for DNA synthesis. Catalyzes the biosynthesis of deoxyribonucleotides from the corresponding ribonucleotides.</text>
</comment>
<dbReference type="Pfam" id="PF02867">
    <property type="entry name" value="Ribonuc_red_lgC"/>
    <property type="match status" value="1"/>
</dbReference>
<name>A0ABY8I5D6_9BURK</name>
<dbReference type="Pfam" id="PF03477">
    <property type="entry name" value="ATP-cone"/>
    <property type="match status" value="1"/>
</dbReference>
<evidence type="ECO:0000256" key="9">
    <source>
        <dbReference type="PROSITE-ProRule" id="PRU00492"/>
    </source>
</evidence>
<dbReference type="PANTHER" id="PTHR11573">
    <property type="entry name" value="RIBONUCLEOSIDE-DIPHOSPHATE REDUCTASE LARGE CHAIN"/>
    <property type="match status" value="1"/>
</dbReference>
<evidence type="ECO:0000256" key="4">
    <source>
        <dbReference type="ARBA" id="ARBA00022741"/>
    </source>
</evidence>
<evidence type="ECO:0000256" key="8">
    <source>
        <dbReference type="ARBA" id="ARBA00047754"/>
    </source>
</evidence>
<dbReference type="SUPFAM" id="SSF51998">
    <property type="entry name" value="PFL-like glycyl radical enzymes"/>
    <property type="match status" value="1"/>
</dbReference>
<feature type="region of interest" description="Disordered" evidence="11">
    <location>
        <begin position="1"/>
        <end position="22"/>
    </location>
</feature>
<keyword evidence="14" id="KW-1185">Reference proteome</keyword>
<dbReference type="PROSITE" id="PS00089">
    <property type="entry name" value="RIBORED_LARGE"/>
    <property type="match status" value="1"/>
</dbReference>
<evidence type="ECO:0000256" key="11">
    <source>
        <dbReference type="SAM" id="MobiDB-lite"/>
    </source>
</evidence>
<evidence type="ECO:0000256" key="5">
    <source>
        <dbReference type="ARBA" id="ARBA00022840"/>
    </source>
</evidence>
<comment type="similarity">
    <text evidence="1 10">Belongs to the ribonucleoside diphosphate reductase large chain family.</text>
</comment>
<keyword evidence="7 10" id="KW-0215">Deoxyribonucleotide synthesis</keyword>
<dbReference type="InterPro" id="IPR000788">
    <property type="entry name" value="RNR_lg_C"/>
</dbReference>
<dbReference type="InterPro" id="IPR039718">
    <property type="entry name" value="Rrm1"/>
</dbReference>
<keyword evidence="3" id="KW-0021">Allosteric enzyme</keyword>